<dbReference type="PANTHER" id="PTHR35562">
    <property type="entry name" value="DNA ENDONUCLEASE SMRA-RELATED"/>
    <property type="match status" value="1"/>
</dbReference>
<evidence type="ECO:0000259" key="2">
    <source>
        <dbReference type="PROSITE" id="PS50828"/>
    </source>
</evidence>
<organism evidence="3 4">
    <name type="scientific">Kistimonas scapharcae</name>
    <dbReference type="NCBI Taxonomy" id="1036133"/>
    <lineage>
        <taxon>Bacteria</taxon>
        <taxon>Pseudomonadati</taxon>
        <taxon>Pseudomonadota</taxon>
        <taxon>Gammaproteobacteria</taxon>
        <taxon>Oceanospirillales</taxon>
        <taxon>Endozoicomonadaceae</taxon>
        <taxon>Kistimonas</taxon>
    </lineage>
</organism>
<dbReference type="RefSeq" id="WP_345194649.1">
    <property type="nucleotide sequence ID" value="NZ_BAABFL010000112.1"/>
</dbReference>
<gene>
    <name evidence="3" type="ORF">GCM10023116_11970</name>
</gene>
<accession>A0ABP8V0F5</accession>
<dbReference type="PROSITE" id="PS50828">
    <property type="entry name" value="SMR"/>
    <property type="match status" value="1"/>
</dbReference>
<feature type="region of interest" description="Disordered" evidence="1">
    <location>
        <begin position="1"/>
        <end position="70"/>
    </location>
</feature>
<keyword evidence="4" id="KW-1185">Reference proteome</keyword>
<evidence type="ECO:0000313" key="3">
    <source>
        <dbReference type="EMBL" id="GAA4648923.1"/>
    </source>
</evidence>
<name>A0ABP8V0F5_9GAMM</name>
<proteinExistence type="predicted"/>
<dbReference type="SMART" id="SM00463">
    <property type="entry name" value="SMR"/>
    <property type="match status" value="1"/>
</dbReference>
<evidence type="ECO:0000256" key="1">
    <source>
        <dbReference type="SAM" id="MobiDB-lite"/>
    </source>
</evidence>
<comment type="caution">
    <text evidence="3">The sequence shown here is derived from an EMBL/GenBank/DDBJ whole genome shotgun (WGS) entry which is preliminary data.</text>
</comment>
<dbReference type="Proteomes" id="UP001500604">
    <property type="component" value="Unassembled WGS sequence"/>
</dbReference>
<dbReference type="EMBL" id="BAABFL010000112">
    <property type="protein sequence ID" value="GAA4648923.1"/>
    <property type="molecule type" value="Genomic_DNA"/>
</dbReference>
<dbReference type="InterPro" id="IPR002625">
    <property type="entry name" value="Smr_dom"/>
</dbReference>
<evidence type="ECO:0000313" key="4">
    <source>
        <dbReference type="Proteomes" id="UP001500604"/>
    </source>
</evidence>
<dbReference type="Gene3D" id="3.30.1370.110">
    <property type="match status" value="1"/>
</dbReference>
<dbReference type="SUPFAM" id="SSF160443">
    <property type="entry name" value="SMR domain-like"/>
    <property type="match status" value="1"/>
</dbReference>
<feature type="domain" description="Smr" evidence="2">
    <location>
        <begin position="105"/>
        <end position="186"/>
    </location>
</feature>
<protein>
    <submittedName>
        <fullName evidence="3">Smr/MutS family protein</fullName>
    </submittedName>
</protein>
<sequence length="189" mass="21504">MGDDANHNASTDDENRLFQQEMAGVKPLRQHQAQTSGKSDTIPEFTKALRRRSAATDYTPPADGLSDTHIEPIEPEQPIEYLKAGLQNSRFKQLKQGHFPVDYNLDLHGCTIEEARNLLTRFLAFCQDQHYSCVRVIHGKSHRSFGQQDTMKSYVNQWLRQINAVQAFCSCLPRDGGRGAVYVLLKTRR</sequence>
<dbReference type="Pfam" id="PF01713">
    <property type="entry name" value="Smr"/>
    <property type="match status" value="1"/>
</dbReference>
<dbReference type="PANTHER" id="PTHR35562:SF2">
    <property type="entry name" value="DNA ENDONUCLEASE SMRA-RELATED"/>
    <property type="match status" value="1"/>
</dbReference>
<dbReference type="InterPro" id="IPR036063">
    <property type="entry name" value="Smr_dom_sf"/>
</dbReference>
<reference evidence="4" key="1">
    <citation type="journal article" date="2019" name="Int. J. Syst. Evol. Microbiol.">
        <title>The Global Catalogue of Microorganisms (GCM) 10K type strain sequencing project: providing services to taxonomists for standard genome sequencing and annotation.</title>
        <authorList>
            <consortium name="The Broad Institute Genomics Platform"/>
            <consortium name="The Broad Institute Genome Sequencing Center for Infectious Disease"/>
            <person name="Wu L."/>
            <person name="Ma J."/>
        </authorList>
    </citation>
    <scope>NUCLEOTIDE SEQUENCE [LARGE SCALE GENOMIC DNA]</scope>
    <source>
        <strain evidence="4">JCM 17805</strain>
    </source>
</reference>